<dbReference type="AlphaFoldDB" id="A0AAX2LS95"/>
<dbReference type="PIRSF" id="PIRSF006278">
    <property type="entry name" value="ACCD_DCysDesulf"/>
    <property type="match status" value="1"/>
</dbReference>
<dbReference type="Gene3D" id="3.40.50.1100">
    <property type="match status" value="2"/>
</dbReference>
<dbReference type="GeneID" id="29386461"/>
<proteinExistence type="inferred from homology"/>
<evidence type="ECO:0000313" key="7">
    <source>
        <dbReference type="Proteomes" id="UP000057088"/>
    </source>
</evidence>
<dbReference type="FunFam" id="3.40.50.1100:FF:000092">
    <property type="entry name" value="1-aminocyclopropane-1-carboxylate deaminase"/>
    <property type="match status" value="1"/>
</dbReference>
<dbReference type="InterPro" id="IPR027278">
    <property type="entry name" value="ACCD_DCysDesulf"/>
</dbReference>
<comment type="similarity">
    <text evidence="2">Belongs to the ACC deaminase/D-cysteine desulfhydrase family.</text>
</comment>
<evidence type="ECO:0000256" key="2">
    <source>
        <dbReference type="ARBA" id="ARBA00008639"/>
    </source>
</evidence>
<dbReference type="Proteomes" id="UP000254626">
    <property type="component" value="Unassembled WGS sequence"/>
</dbReference>
<dbReference type="EMBL" id="UHIP01000001">
    <property type="protein sequence ID" value="SUP25549.1"/>
    <property type="molecule type" value="Genomic_DNA"/>
</dbReference>
<keyword evidence="3 4" id="KW-0663">Pyridoxal phosphate</keyword>
<reference evidence="5" key="2">
    <citation type="submission" date="2018-01" db="EMBL/GenBank/DDBJ databases">
        <title>FDA dAtabase for Regulatory Grade micrObial Sequences (FDA-ARGOS): Supporting development and validation of Infectious Disease Dx tests.</title>
        <authorList>
            <person name="Hoffmann M."/>
            <person name="Allard M."/>
            <person name="Evans P."/>
            <person name="Brown E."/>
            <person name="Tallon L."/>
            <person name="Sadzewicz L."/>
            <person name="Sengamalay N."/>
            <person name="Ott S."/>
            <person name="Godinez A."/>
            <person name="Nagaraj S."/>
            <person name="Vyas G."/>
            <person name="Aluvathingal J."/>
            <person name="Nadendla S."/>
            <person name="Geyer C."/>
            <person name="Sichtig H."/>
        </authorList>
    </citation>
    <scope>NUCLEOTIDE SEQUENCE</scope>
    <source>
        <strain evidence="5">ATCC 33809</strain>
    </source>
</reference>
<sequence>MKLAHSPITYHHFANLSFHLKRDDLLHPQFSGNKARKFMALFEGQYSTITTLISYGSAQANSLYSLAALARLRNWQLEFYVDHIPAWLKATPIGNYRAAQELGARIIETRPLGEHHPRDYIAQIRQPDDSCLFVEEGGRSTIAEQGVIQLANELLAWIEQQPKQAWRVALPSGTGTTALFLHKALSEYDIEVVTCPCVGGEAYLVEQCIELGETSHPVIINASSKHRFGRLYQQDYEIWLALHNQTGVEFDLLYDPLMWRSLLEWLPTQPHKSLIYIHQGGLLGNESMLPRYRRQFGKNEQQE</sequence>
<dbReference type="GO" id="GO:0019148">
    <property type="term" value="F:D-cysteine desulfhydrase activity"/>
    <property type="evidence" value="ECO:0007669"/>
    <property type="project" value="TreeGrafter"/>
</dbReference>
<organism evidence="6 8">
    <name type="scientific">Vibrio fluvialis</name>
    <dbReference type="NCBI Taxonomy" id="676"/>
    <lineage>
        <taxon>Bacteria</taxon>
        <taxon>Pseudomonadati</taxon>
        <taxon>Pseudomonadota</taxon>
        <taxon>Gammaproteobacteria</taxon>
        <taxon>Vibrionales</taxon>
        <taxon>Vibrionaceae</taxon>
        <taxon>Vibrio</taxon>
    </lineage>
</organism>
<dbReference type="InterPro" id="IPR036052">
    <property type="entry name" value="TrpB-like_PALP_sf"/>
</dbReference>
<reference evidence="7" key="1">
    <citation type="submission" date="2015-12" db="EMBL/GenBank/DDBJ databases">
        <title>FDA dAtabase for Regulatory Grade micrObial Sequences (FDA-ARGOS): Supporting development and validation of Infectious Disease Dx tests.</title>
        <authorList>
            <person name="Hoffmann M."/>
            <person name="Allard M."/>
            <person name="Evans P."/>
            <person name="Brown E."/>
            <person name="Tallon L.J."/>
            <person name="Sadzewicz L."/>
            <person name="Sengamalay N."/>
            <person name="Ott S."/>
            <person name="Godinez A."/>
            <person name="Nagaraj S."/>
            <person name="Vyas G."/>
            <person name="Aluvathingal J."/>
            <person name="Nadendla S."/>
            <person name="Geyer C."/>
            <person name="Sichtig H."/>
        </authorList>
    </citation>
    <scope>NUCLEOTIDE SEQUENCE [LARGE SCALE GENOMIC DNA]</scope>
    <source>
        <strain evidence="7">ATCC 33809</strain>
    </source>
</reference>
<evidence type="ECO:0000256" key="3">
    <source>
        <dbReference type="ARBA" id="ARBA00022898"/>
    </source>
</evidence>
<evidence type="ECO:0000256" key="4">
    <source>
        <dbReference type="PIRSR" id="PIRSR006278-2"/>
    </source>
</evidence>
<gene>
    <name evidence="5" type="ORF">AL536_15060</name>
    <name evidence="6" type="ORF">NCTC11327_01761</name>
</gene>
<protein>
    <submittedName>
        <fullName evidence="6">1-aminocyclopropane-1-carboxylate deaminase</fullName>
    </submittedName>
</protein>
<dbReference type="Proteomes" id="UP000057088">
    <property type="component" value="Chromosome 2"/>
</dbReference>
<dbReference type="SUPFAM" id="SSF53686">
    <property type="entry name" value="Tryptophan synthase beta subunit-like PLP-dependent enzymes"/>
    <property type="match status" value="1"/>
</dbReference>
<comment type="cofactor">
    <cofactor evidence="1">
        <name>pyridoxal 5'-phosphate</name>
        <dbReference type="ChEBI" id="CHEBI:597326"/>
    </cofactor>
</comment>
<evidence type="ECO:0000313" key="5">
    <source>
        <dbReference type="EMBL" id="AMF94767.1"/>
    </source>
</evidence>
<evidence type="ECO:0000313" key="8">
    <source>
        <dbReference type="Proteomes" id="UP000254626"/>
    </source>
</evidence>
<keyword evidence="7" id="KW-1185">Reference proteome</keyword>
<evidence type="ECO:0000313" key="6">
    <source>
        <dbReference type="EMBL" id="SUP25549.1"/>
    </source>
</evidence>
<name>A0AAX2LS95_VIBFL</name>
<dbReference type="PANTHER" id="PTHR43780">
    <property type="entry name" value="1-AMINOCYCLOPROPANE-1-CARBOXYLATE DEAMINASE-RELATED"/>
    <property type="match status" value="1"/>
</dbReference>
<feature type="modified residue" description="N6-(pyridoxal phosphate)lysine" evidence="4">
    <location>
        <position position="34"/>
    </location>
</feature>
<evidence type="ECO:0000256" key="1">
    <source>
        <dbReference type="ARBA" id="ARBA00001933"/>
    </source>
</evidence>
<dbReference type="KEGG" id="vfl:AL536_15060"/>
<dbReference type="EMBL" id="CP014035">
    <property type="protein sequence ID" value="AMF94767.1"/>
    <property type="molecule type" value="Genomic_DNA"/>
</dbReference>
<accession>A0AAX2LS95</accession>
<reference evidence="6 8" key="3">
    <citation type="submission" date="2018-06" db="EMBL/GenBank/DDBJ databases">
        <authorList>
            <consortium name="Pathogen Informatics"/>
            <person name="Doyle S."/>
        </authorList>
    </citation>
    <scope>NUCLEOTIDE SEQUENCE [LARGE SCALE GENOMIC DNA]</scope>
    <source>
        <strain evidence="6 8">NCTC11327</strain>
    </source>
</reference>
<dbReference type="RefSeq" id="WP_061056655.1">
    <property type="nucleotide sequence ID" value="NZ_CABLBX010000003.1"/>
</dbReference>
<dbReference type="PANTHER" id="PTHR43780:SF2">
    <property type="entry name" value="1-AMINOCYCLOPROPANE-1-CARBOXYLATE DEAMINASE-RELATED"/>
    <property type="match status" value="1"/>
</dbReference>